<protein>
    <submittedName>
        <fullName evidence="2">Uncharacterized protein</fullName>
    </submittedName>
</protein>
<evidence type="ECO:0000313" key="2">
    <source>
        <dbReference type="EMBL" id="GAA2458635.1"/>
    </source>
</evidence>
<proteinExistence type="predicted"/>
<evidence type="ECO:0000313" key="3">
    <source>
        <dbReference type="Proteomes" id="UP001501231"/>
    </source>
</evidence>
<comment type="caution">
    <text evidence="2">The sequence shown here is derived from an EMBL/GenBank/DDBJ whole genome shotgun (WGS) entry which is preliminary data.</text>
</comment>
<evidence type="ECO:0000256" key="1">
    <source>
        <dbReference type="SAM" id="MobiDB-lite"/>
    </source>
</evidence>
<keyword evidence="3" id="KW-1185">Reference proteome</keyword>
<sequence>MRVRRRAVLPLLAFVLCLLGLIYEPGAPALHKGGPDGPFAAAPALPVAATTHGPAHDTDLDPAFLANHAQAAASGDQPAPPLALPPEGIAPYAPPGVRVAGAPYRPPTACPHATTRRARAPPASTGS</sequence>
<feature type="region of interest" description="Disordered" evidence="1">
    <location>
        <begin position="49"/>
        <end position="127"/>
    </location>
</feature>
<gene>
    <name evidence="2" type="ORF">GCM10010191_93280</name>
</gene>
<name>A0ABN3KIR6_9ACTN</name>
<dbReference type="Proteomes" id="UP001501231">
    <property type="component" value="Unassembled WGS sequence"/>
</dbReference>
<accession>A0ABN3KIR6</accession>
<reference evidence="2 3" key="1">
    <citation type="journal article" date="2019" name="Int. J. Syst. Evol. Microbiol.">
        <title>The Global Catalogue of Microorganisms (GCM) 10K type strain sequencing project: providing services to taxonomists for standard genome sequencing and annotation.</title>
        <authorList>
            <consortium name="The Broad Institute Genomics Platform"/>
            <consortium name="The Broad Institute Genome Sequencing Center for Infectious Disease"/>
            <person name="Wu L."/>
            <person name="Ma J."/>
        </authorList>
    </citation>
    <scope>NUCLEOTIDE SEQUENCE [LARGE SCALE GENOMIC DNA]</scope>
    <source>
        <strain evidence="2 3">JCM 3325</strain>
    </source>
</reference>
<dbReference type="EMBL" id="BAAARW010000048">
    <property type="protein sequence ID" value="GAA2458635.1"/>
    <property type="molecule type" value="Genomic_DNA"/>
</dbReference>
<organism evidence="2 3">
    <name type="scientific">Actinomadura vinacea</name>
    <dbReference type="NCBI Taxonomy" id="115336"/>
    <lineage>
        <taxon>Bacteria</taxon>
        <taxon>Bacillati</taxon>
        <taxon>Actinomycetota</taxon>
        <taxon>Actinomycetes</taxon>
        <taxon>Streptosporangiales</taxon>
        <taxon>Thermomonosporaceae</taxon>
        <taxon>Actinomadura</taxon>
    </lineage>
</organism>